<proteinExistence type="predicted"/>
<dbReference type="Proteomes" id="UP000827872">
    <property type="component" value="Linkage Group LG15"/>
</dbReference>
<gene>
    <name evidence="1" type="ORF">K3G42_003925</name>
</gene>
<protein>
    <submittedName>
        <fullName evidence="1">Uncharacterized protein</fullName>
    </submittedName>
</protein>
<accession>A0ACB8EUD8</accession>
<evidence type="ECO:0000313" key="1">
    <source>
        <dbReference type="EMBL" id="KAH7996298.1"/>
    </source>
</evidence>
<reference evidence="1" key="1">
    <citation type="submission" date="2021-08" db="EMBL/GenBank/DDBJ databases">
        <title>The first chromosome-level gecko genome reveals the dynamic sex chromosomes of Neotropical dwarf geckos (Sphaerodactylidae: Sphaerodactylus).</title>
        <authorList>
            <person name="Pinto B.J."/>
            <person name="Keating S.E."/>
            <person name="Gamble T."/>
        </authorList>
    </citation>
    <scope>NUCLEOTIDE SEQUENCE</scope>
    <source>
        <strain evidence="1">TG3544</strain>
    </source>
</reference>
<organism evidence="1 2">
    <name type="scientific">Sphaerodactylus townsendi</name>
    <dbReference type="NCBI Taxonomy" id="933632"/>
    <lineage>
        <taxon>Eukaryota</taxon>
        <taxon>Metazoa</taxon>
        <taxon>Chordata</taxon>
        <taxon>Craniata</taxon>
        <taxon>Vertebrata</taxon>
        <taxon>Euteleostomi</taxon>
        <taxon>Lepidosauria</taxon>
        <taxon>Squamata</taxon>
        <taxon>Bifurcata</taxon>
        <taxon>Gekkota</taxon>
        <taxon>Sphaerodactylidae</taxon>
        <taxon>Sphaerodactylus</taxon>
    </lineage>
</organism>
<comment type="caution">
    <text evidence="1">The sequence shown here is derived from an EMBL/GenBank/DDBJ whole genome shotgun (WGS) entry which is preliminary data.</text>
</comment>
<sequence>MFKRAPARETRKIAWLAWLHRFGADKGSLHTLRGLCVSQCQVSFPRFEGKPAALGDWGEADRQSPETRGGWLGCLAPLDPSKKKRAGRSPHPGPFPCERDGARSWHRSRRGEAISGSAAAPNKPRAAFAGLLPGSPGALLLLVSTAAILLRRKEQLSSAAGEAAGWVWALKCSAPASREAGAAKPEVRLGRTESRSLLQQSRCGEIRAGGSEGLLQPKQERTASH</sequence>
<keyword evidence="2" id="KW-1185">Reference proteome</keyword>
<dbReference type="EMBL" id="CM037628">
    <property type="protein sequence ID" value="KAH7996298.1"/>
    <property type="molecule type" value="Genomic_DNA"/>
</dbReference>
<evidence type="ECO:0000313" key="2">
    <source>
        <dbReference type="Proteomes" id="UP000827872"/>
    </source>
</evidence>
<name>A0ACB8EUD8_9SAUR</name>